<organism evidence="1 2">
    <name type="scientific">Chenggangzhangella methanolivorans</name>
    <dbReference type="NCBI Taxonomy" id="1437009"/>
    <lineage>
        <taxon>Bacteria</taxon>
        <taxon>Pseudomonadati</taxon>
        <taxon>Pseudomonadota</taxon>
        <taxon>Alphaproteobacteria</taxon>
        <taxon>Hyphomicrobiales</taxon>
        <taxon>Methylopilaceae</taxon>
        <taxon>Chenggangzhangella</taxon>
    </lineage>
</organism>
<reference evidence="1" key="1">
    <citation type="submission" date="2021-08" db="EMBL/GenBank/DDBJ databases">
        <authorList>
            <person name="Zhang H."/>
            <person name="Xu M."/>
            <person name="Yu Z."/>
            <person name="Yang L."/>
            <person name="Cai Y."/>
        </authorList>
    </citation>
    <scope>NUCLEOTIDE SEQUENCE</scope>
    <source>
        <strain evidence="1">CHL1</strain>
    </source>
</reference>
<dbReference type="EMBL" id="CP081869">
    <property type="protein sequence ID" value="QZN99502.1"/>
    <property type="molecule type" value="Genomic_DNA"/>
</dbReference>
<accession>A0A9E6RA84</accession>
<keyword evidence="2" id="KW-1185">Reference proteome</keyword>
<proteinExistence type="predicted"/>
<evidence type="ECO:0000313" key="2">
    <source>
        <dbReference type="Proteomes" id="UP000825701"/>
    </source>
</evidence>
<dbReference type="KEGG" id="cmet:K6K41_22780"/>
<dbReference type="Proteomes" id="UP000825701">
    <property type="component" value="Chromosome"/>
</dbReference>
<sequence>MPAGGEPPEATHYWIPYDSDTMAFSWKDFVAAQAQVASADGDLVEVEAYSWSEAPVPHRLVVENGAARFEPVEAEAAAHV</sequence>
<dbReference type="RefSeq" id="WP_261402583.1">
    <property type="nucleotide sequence ID" value="NZ_CP081869.1"/>
</dbReference>
<name>A0A9E6RA84_9HYPH</name>
<dbReference type="AlphaFoldDB" id="A0A9E6RA84"/>
<protein>
    <submittedName>
        <fullName evidence="1">Uncharacterized protein</fullName>
    </submittedName>
</protein>
<evidence type="ECO:0000313" key="1">
    <source>
        <dbReference type="EMBL" id="QZN99502.1"/>
    </source>
</evidence>
<gene>
    <name evidence="1" type="ORF">K6K41_22780</name>
</gene>